<keyword evidence="3" id="KW-1185">Reference proteome</keyword>
<dbReference type="SUPFAM" id="SSF56112">
    <property type="entry name" value="Protein kinase-like (PK-like)"/>
    <property type="match status" value="1"/>
</dbReference>
<comment type="caution">
    <text evidence="2">The sequence shown here is derived from an EMBL/GenBank/DDBJ whole genome shotgun (WGS) entry which is preliminary data.</text>
</comment>
<gene>
    <name evidence="2" type="ORF">SM124_03630</name>
</gene>
<geneLocation type="plasmid" evidence="2">
    <name>unnamed</name>
</geneLocation>
<sequence length="324" mass="38746">MTTKKKGDDLFLNRLLSYLKDQFETKNVKVTMIRKNVYLVELNKDTFIMKGFSSYHRLKLQDTFTASLKKEGFINTYSFLEYGKDLPLFFDQSYFGCLEYIKPAKKPFNYYNERDRQEGLLTLQQFHQTTEKLVDRYHTLLGNFKLLEKWRERTGSFLNNLSVIQFFIQKEMVDEFLNWADWSLKGMEKEQGYFVKPPKSILHGDVANHNFLRSKQGDLYLIDFDLISIGGPCIDYLQYANRILPYINWSLEELKGYAELRPFLDEKAFLYALAFPTDIFREWNRIVRERQYMNVSRVRQVLDLTVGQFKERQLFFYEINALVD</sequence>
<accession>A0ABU5IUK2</accession>
<dbReference type="PANTHER" id="PTHR39179">
    <property type="entry name" value="SPORE COAT PROTEIN I"/>
    <property type="match status" value="1"/>
</dbReference>
<dbReference type="PANTHER" id="PTHR39179:SF3">
    <property type="entry name" value="COTS-RELATED PROTEIN"/>
    <property type="match status" value="1"/>
</dbReference>
<name>A0ABU5IUK2_9BACI</name>
<proteinExistence type="predicted"/>
<dbReference type="EMBL" id="JAXOFX010000002">
    <property type="protein sequence ID" value="MDZ5470837.1"/>
    <property type="molecule type" value="Genomic_DNA"/>
</dbReference>
<dbReference type="InterPro" id="IPR002575">
    <property type="entry name" value="Aminoglycoside_PTrfase"/>
</dbReference>
<dbReference type="Gene3D" id="3.90.1200.10">
    <property type="match status" value="1"/>
</dbReference>
<evidence type="ECO:0000259" key="1">
    <source>
        <dbReference type="Pfam" id="PF01636"/>
    </source>
</evidence>
<keyword evidence="2" id="KW-0614">Plasmid</keyword>
<reference evidence="2 3" key="1">
    <citation type="submission" date="2023-11" db="EMBL/GenBank/DDBJ databases">
        <title>Bacillus jintuensis, isolated from a mudflat on the Beibu Gulf coast.</title>
        <authorList>
            <person name="Li M."/>
        </authorList>
    </citation>
    <scope>NUCLEOTIDE SEQUENCE [LARGE SCALE GENOMIC DNA]</scope>
    <source>
        <strain evidence="2 3">31A1R</strain>
        <plasmid evidence="2">unnamed</plasmid>
    </source>
</reference>
<protein>
    <submittedName>
        <fullName evidence="2">Phosphotransferase</fullName>
    </submittedName>
</protein>
<dbReference type="InterPro" id="IPR011009">
    <property type="entry name" value="Kinase-like_dom_sf"/>
</dbReference>
<evidence type="ECO:0000313" key="3">
    <source>
        <dbReference type="Proteomes" id="UP001290455"/>
    </source>
</evidence>
<dbReference type="InterPro" id="IPR047175">
    <property type="entry name" value="CotS-like"/>
</dbReference>
<evidence type="ECO:0000313" key="2">
    <source>
        <dbReference type="EMBL" id="MDZ5470837.1"/>
    </source>
</evidence>
<feature type="domain" description="Aminoglycoside phosphotransferase" evidence="1">
    <location>
        <begin position="120"/>
        <end position="240"/>
    </location>
</feature>
<dbReference type="Pfam" id="PF01636">
    <property type="entry name" value="APH"/>
    <property type="match status" value="1"/>
</dbReference>
<dbReference type="Proteomes" id="UP001290455">
    <property type="component" value="Unassembled WGS sequence"/>
</dbReference>
<organism evidence="2 3">
    <name type="scientific">Robertmurraya mangrovi</name>
    <dbReference type="NCBI Taxonomy" id="3098077"/>
    <lineage>
        <taxon>Bacteria</taxon>
        <taxon>Bacillati</taxon>
        <taxon>Bacillota</taxon>
        <taxon>Bacilli</taxon>
        <taxon>Bacillales</taxon>
        <taxon>Bacillaceae</taxon>
        <taxon>Robertmurraya</taxon>
    </lineage>
</organism>